<dbReference type="EMBL" id="JAGFNK010000224">
    <property type="protein sequence ID" value="KAI9457202.1"/>
    <property type="molecule type" value="Genomic_DNA"/>
</dbReference>
<comment type="caution">
    <text evidence="1">The sequence shown here is derived from an EMBL/GenBank/DDBJ whole genome shotgun (WGS) entry which is preliminary data.</text>
</comment>
<reference evidence="1" key="1">
    <citation type="submission" date="2021-03" db="EMBL/GenBank/DDBJ databases">
        <title>Evolutionary priming and transition to the ectomycorrhizal habit in an iconic lineage of mushroom-forming fungi: is preadaptation a requirement?</title>
        <authorList>
            <consortium name="DOE Joint Genome Institute"/>
            <person name="Looney B.P."/>
            <person name="Miyauchi S."/>
            <person name="Morin E."/>
            <person name="Drula E."/>
            <person name="Courty P.E."/>
            <person name="Chicoki N."/>
            <person name="Fauchery L."/>
            <person name="Kohler A."/>
            <person name="Kuo A."/>
            <person name="LaButti K."/>
            <person name="Pangilinan J."/>
            <person name="Lipzen A."/>
            <person name="Riley R."/>
            <person name="Andreopoulos W."/>
            <person name="He G."/>
            <person name="Johnson J."/>
            <person name="Barry K.W."/>
            <person name="Grigoriev I.V."/>
            <person name="Nagy L."/>
            <person name="Hibbett D."/>
            <person name="Henrissat B."/>
            <person name="Matheny P.B."/>
            <person name="Labbe J."/>
            <person name="Martin A.F."/>
        </authorList>
    </citation>
    <scope>NUCLEOTIDE SEQUENCE</scope>
    <source>
        <strain evidence="1">BPL698</strain>
    </source>
</reference>
<accession>A0ACC0U148</accession>
<evidence type="ECO:0000313" key="2">
    <source>
        <dbReference type="Proteomes" id="UP001207468"/>
    </source>
</evidence>
<name>A0ACC0U148_9AGAM</name>
<sequence length="220" mass="24004">MTGANYTGGKRNVARSRFRNSTRRVQKDHFGRRRLGILRHSLVNGAHPQEEKAAAGIQGINLEHAQREISRPPISLPFAYQTGGPGALSFLDPSSPPRSSRTGPDVTPPELEATNRFPTDQEAFPPKGSSLRAEVDRVLEFSRTVGLCNYSTSPRPGILVSPLSHLGSESARLDPPRQQKRNLVSPMSVLFGRLPTDSCISHADQDTGAPTFNLMLKDGD</sequence>
<proteinExistence type="predicted"/>
<keyword evidence="2" id="KW-1185">Reference proteome</keyword>
<protein>
    <submittedName>
        <fullName evidence="1">Uncharacterized protein</fullName>
    </submittedName>
</protein>
<evidence type="ECO:0000313" key="1">
    <source>
        <dbReference type="EMBL" id="KAI9457202.1"/>
    </source>
</evidence>
<organism evidence="1 2">
    <name type="scientific">Russula earlei</name>
    <dbReference type="NCBI Taxonomy" id="71964"/>
    <lineage>
        <taxon>Eukaryota</taxon>
        <taxon>Fungi</taxon>
        <taxon>Dikarya</taxon>
        <taxon>Basidiomycota</taxon>
        <taxon>Agaricomycotina</taxon>
        <taxon>Agaricomycetes</taxon>
        <taxon>Russulales</taxon>
        <taxon>Russulaceae</taxon>
        <taxon>Russula</taxon>
    </lineage>
</organism>
<gene>
    <name evidence="1" type="ORF">F5148DRAFT_1287740</name>
</gene>
<dbReference type="Proteomes" id="UP001207468">
    <property type="component" value="Unassembled WGS sequence"/>
</dbReference>